<feature type="compositionally biased region" description="Basic and acidic residues" evidence="1">
    <location>
        <begin position="8"/>
        <end position="17"/>
    </location>
</feature>
<dbReference type="EnsemblPlants" id="TuG1812G0300000545.01.T01">
    <property type="protein sequence ID" value="TuG1812G0300000545.01.T01.cds315162"/>
    <property type="gene ID" value="TuG1812G0300000545.01"/>
</dbReference>
<name>A0A8R7TQY3_TRIUA</name>
<accession>A0A8R7TQY3</accession>
<evidence type="ECO:0000256" key="1">
    <source>
        <dbReference type="SAM" id="MobiDB-lite"/>
    </source>
</evidence>
<reference evidence="2" key="3">
    <citation type="submission" date="2022-06" db="UniProtKB">
        <authorList>
            <consortium name="EnsemblPlants"/>
        </authorList>
    </citation>
    <scope>IDENTIFICATION</scope>
</reference>
<reference evidence="3" key="1">
    <citation type="journal article" date="2013" name="Nature">
        <title>Draft genome of the wheat A-genome progenitor Triticum urartu.</title>
        <authorList>
            <person name="Ling H.Q."/>
            <person name="Zhao S."/>
            <person name="Liu D."/>
            <person name="Wang J."/>
            <person name="Sun H."/>
            <person name="Zhang C."/>
            <person name="Fan H."/>
            <person name="Li D."/>
            <person name="Dong L."/>
            <person name="Tao Y."/>
            <person name="Gao C."/>
            <person name="Wu H."/>
            <person name="Li Y."/>
            <person name="Cui Y."/>
            <person name="Guo X."/>
            <person name="Zheng S."/>
            <person name="Wang B."/>
            <person name="Yu K."/>
            <person name="Liang Q."/>
            <person name="Yang W."/>
            <person name="Lou X."/>
            <person name="Chen J."/>
            <person name="Feng M."/>
            <person name="Jian J."/>
            <person name="Zhang X."/>
            <person name="Luo G."/>
            <person name="Jiang Y."/>
            <person name="Liu J."/>
            <person name="Wang Z."/>
            <person name="Sha Y."/>
            <person name="Zhang B."/>
            <person name="Wu H."/>
            <person name="Tang D."/>
            <person name="Shen Q."/>
            <person name="Xue P."/>
            <person name="Zou S."/>
            <person name="Wang X."/>
            <person name="Liu X."/>
            <person name="Wang F."/>
            <person name="Yang Y."/>
            <person name="An X."/>
            <person name="Dong Z."/>
            <person name="Zhang K."/>
            <person name="Zhang X."/>
            <person name="Luo M.C."/>
            <person name="Dvorak J."/>
            <person name="Tong Y."/>
            <person name="Wang J."/>
            <person name="Yang H."/>
            <person name="Li Z."/>
            <person name="Wang D."/>
            <person name="Zhang A."/>
            <person name="Wang J."/>
        </authorList>
    </citation>
    <scope>NUCLEOTIDE SEQUENCE</scope>
    <source>
        <strain evidence="3">cv. G1812</strain>
    </source>
</reference>
<organism evidence="2 3">
    <name type="scientific">Triticum urartu</name>
    <name type="common">Red wild einkorn</name>
    <name type="synonym">Crithodium urartu</name>
    <dbReference type="NCBI Taxonomy" id="4572"/>
    <lineage>
        <taxon>Eukaryota</taxon>
        <taxon>Viridiplantae</taxon>
        <taxon>Streptophyta</taxon>
        <taxon>Embryophyta</taxon>
        <taxon>Tracheophyta</taxon>
        <taxon>Spermatophyta</taxon>
        <taxon>Magnoliopsida</taxon>
        <taxon>Liliopsida</taxon>
        <taxon>Poales</taxon>
        <taxon>Poaceae</taxon>
        <taxon>BOP clade</taxon>
        <taxon>Pooideae</taxon>
        <taxon>Triticodae</taxon>
        <taxon>Triticeae</taxon>
        <taxon>Triticinae</taxon>
        <taxon>Triticum</taxon>
    </lineage>
</organism>
<evidence type="ECO:0000313" key="2">
    <source>
        <dbReference type="EnsemblPlants" id="TuG1812G0300000545.01.T01.cds315162"/>
    </source>
</evidence>
<dbReference type="Proteomes" id="UP000015106">
    <property type="component" value="Chromosome 3"/>
</dbReference>
<feature type="compositionally biased region" description="Basic residues" evidence="1">
    <location>
        <begin position="67"/>
        <end position="81"/>
    </location>
</feature>
<feature type="region of interest" description="Disordered" evidence="1">
    <location>
        <begin position="1"/>
        <end position="107"/>
    </location>
</feature>
<protein>
    <submittedName>
        <fullName evidence="2">Uncharacterized protein</fullName>
    </submittedName>
</protein>
<dbReference type="Gramene" id="TuG1812G0300000545.01.T01">
    <property type="protein sequence ID" value="TuG1812G0300000545.01.T01.cds315162"/>
    <property type="gene ID" value="TuG1812G0300000545.01"/>
</dbReference>
<reference evidence="2" key="2">
    <citation type="submission" date="2018-03" db="EMBL/GenBank/DDBJ databases">
        <title>The Triticum urartu genome reveals the dynamic nature of wheat genome evolution.</title>
        <authorList>
            <person name="Ling H."/>
            <person name="Ma B."/>
            <person name="Shi X."/>
            <person name="Liu H."/>
            <person name="Dong L."/>
            <person name="Sun H."/>
            <person name="Cao Y."/>
            <person name="Gao Q."/>
            <person name="Zheng S."/>
            <person name="Li Y."/>
            <person name="Yu Y."/>
            <person name="Du H."/>
            <person name="Qi M."/>
            <person name="Li Y."/>
            <person name="Yu H."/>
            <person name="Cui Y."/>
            <person name="Wang N."/>
            <person name="Chen C."/>
            <person name="Wu H."/>
            <person name="Zhao Y."/>
            <person name="Zhang J."/>
            <person name="Li Y."/>
            <person name="Zhou W."/>
            <person name="Zhang B."/>
            <person name="Hu W."/>
            <person name="Eijk M."/>
            <person name="Tang J."/>
            <person name="Witsenboer H."/>
            <person name="Zhao S."/>
            <person name="Li Z."/>
            <person name="Zhang A."/>
            <person name="Wang D."/>
            <person name="Liang C."/>
        </authorList>
    </citation>
    <scope>NUCLEOTIDE SEQUENCE [LARGE SCALE GENOMIC DNA]</scope>
    <source>
        <strain evidence="2">cv. G1812</strain>
    </source>
</reference>
<sequence>MGADEEEHQSPARKCEHEEGEEPVAADEKRPRTADESEGASLLGLANYAGEEEERGARGGTRTAGPGRRRRRKTMRVRRRTREGLRRGGPCRSSCAGIAPTSTPSID</sequence>
<keyword evidence="3" id="KW-1185">Reference proteome</keyword>
<proteinExistence type="predicted"/>
<dbReference type="AlphaFoldDB" id="A0A8R7TQY3"/>
<feature type="compositionally biased region" description="Basic and acidic residues" evidence="1">
    <location>
        <begin position="26"/>
        <end position="35"/>
    </location>
</feature>
<evidence type="ECO:0000313" key="3">
    <source>
        <dbReference type="Proteomes" id="UP000015106"/>
    </source>
</evidence>